<proteinExistence type="predicted"/>
<dbReference type="EMBL" id="HQ632859">
    <property type="protein sequence ID" value="AGH31456.1"/>
    <property type="molecule type" value="Genomic_DNA"/>
</dbReference>
<evidence type="ECO:0000313" key="1">
    <source>
        <dbReference type="EMBL" id="AGH31456.1"/>
    </source>
</evidence>
<keyword evidence="2" id="KW-1185">Reference proteome</keyword>
<dbReference type="KEGG" id="vg:15011488"/>
<evidence type="ECO:0000313" key="2">
    <source>
        <dbReference type="Proteomes" id="UP000201389"/>
    </source>
</evidence>
<name>M4QNY2_9CAUD</name>
<dbReference type="InterPro" id="IPR010260">
    <property type="entry name" value="AlpA"/>
</dbReference>
<dbReference type="RefSeq" id="YP_007674916.1">
    <property type="nucleotide sequence ID" value="NC_020853.1"/>
</dbReference>
<sequence length="64" mass="7276">MTHQFLRIADVLGLIPVSRSTFNRMIRSGEFPQAVDMGGVKVWPVADVDKFMQGKIKERDDQNV</sequence>
<dbReference type="Proteomes" id="UP000201389">
    <property type="component" value="Segment"/>
</dbReference>
<dbReference type="GeneID" id="15011488"/>
<gene>
    <name evidence="1" type="ORF">LOKG_00019</name>
</gene>
<dbReference type="Pfam" id="PF05930">
    <property type="entry name" value="Phage_AlpA"/>
    <property type="match status" value="1"/>
</dbReference>
<protein>
    <submittedName>
        <fullName evidence="1">Uncharacterized protein</fullName>
    </submittedName>
</protein>
<dbReference type="InterPro" id="IPR009061">
    <property type="entry name" value="DNA-bd_dom_put_sf"/>
</dbReference>
<accession>M4QNY2</accession>
<reference evidence="1 2" key="1">
    <citation type="submission" date="2010-10" db="EMBL/GenBank/DDBJ databases">
        <title>The Genome Sequence of Loktanella phage pCB2051-A.</title>
        <authorList>
            <consortium name="The Broad Institute Genome Sequencing Platform"/>
            <person name="Henn M.R."/>
            <person name="Buchan A."/>
            <person name="Levin J."/>
            <person name="Malboeuf C."/>
            <person name="Casali M."/>
            <person name="Russ C."/>
            <person name="Lennon N."/>
            <person name="Chapman S.B."/>
            <person name="Erlich R."/>
            <person name="Young S.K."/>
            <person name="Yandava C."/>
            <person name="Zeng Q."/>
            <person name="Alvarado L."/>
            <person name="Anderson S."/>
            <person name="Berlin A."/>
            <person name="Chen Z."/>
            <person name="Freedman E."/>
            <person name="Gellesch M."/>
            <person name="Goldberg J."/>
            <person name="Green L."/>
            <person name="Griggs A."/>
            <person name="Gujja S."/>
            <person name="Heilman E.R."/>
            <person name="Heiman D."/>
            <person name="Hollinger A."/>
            <person name="Howarth C."/>
            <person name="Larson L."/>
            <person name="Mehta T."/>
            <person name="Pearson M."/>
            <person name="Roberts A."/>
            <person name="Ryan E."/>
            <person name="Saif S."/>
            <person name="Shea T."/>
            <person name="Shenoy N."/>
            <person name="Sisk P."/>
            <person name="Stolte C."/>
            <person name="Sykes S."/>
            <person name="White J."/>
            <person name="Haas B."/>
            <person name="Nusbaum C."/>
            <person name="Birren B."/>
        </authorList>
    </citation>
    <scope>NUCLEOTIDE SEQUENCE [LARGE SCALE GENOMIC DNA]</scope>
    <source>
        <strain evidence="2">pCB2051-A</strain>
    </source>
</reference>
<organism evidence="1 2">
    <name type="scientific">Loktanella phage pCB2051-A</name>
    <dbReference type="NCBI Taxonomy" id="754044"/>
    <lineage>
        <taxon>Viruses</taxon>
        <taxon>Duplodnaviria</taxon>
        <taxon>Heunggongvirae</taxon>
        <taxon>Uroviricota</taxon>
        <taxon>Caudoviricetes</taxon>
        <taxon>Casjensviridae</taxon>
        <taxon>Broinstvirus</taxon>
        <taxon>Broinstvirus pCB2051A</taxon>
    </lineage>
</organism>
<dbReference type="SUPFAM" id="SSF46955">
    <property type="entry name" value="Putative DNA-binding domain"/>
    <property type="match status" value="1"/>
</dbReference>
<dbReference type="Gene3D" id="1.10.238.160">
    <property type="match status" value="1"/>
</dbReference>